<dbReference type="Pfam" id="PF12756">
    <property type="entry name" value="zf-C2H2_2"/>
    <property type="match status" value="1"/>
</dbReference>
<dbReference type="GO" id="GO:0030687">
    <property type="term" value="C:preribosome, large subunit precursor"/>
    <property type="evidence" value="ECO:0007669"/>
    <property type="project" value="TreeGrafter"/>
</dbReference>
<dbReference type="EMBL" id="JAAHCF010000055">
    <property type="protein sequence ID" value="KAK8149262.1"/>
    <property type="molecule type" value="Genomic_DNA"/>
</dbReference>
<dbReference type="InterPro" id="IPR036236">
    <property type="entry name" value="Znf_C2H2_sf"/>
</dbReference>
<dbReference type="Proteomes" id="UP001397290">
    <property type="component" value="Unassembled WGS sequence"/>
</dbReference>
<feature type="compositionally biased region" description="Acidic residues" evidence="1">
    <location>
        <begin position="90"/>
        <end position="99"/>
    </location>
</feature>
<evidence type="ECO:0000313" key="3">
    <source>
        <dbReference type="EMBL" id="KAK8149262.1"/>
    </source>
</evidence>
<name>A0AAW0S4D5_9HYPO</name>
<feature type="region of interest" description="Disordered" evidence="1">
    <location>
        <begin position="256"/>
        <end position="276"/>
    </location>
</feature>
<evidence type="ECO:0000259" key="2">
    <source>
        <dbReference type="Pfam" id="PF12756"/>
    </source>
</evidence>
<dbReference type="InterPro" id="IPR040025">
    <property type="entry name" value="Znf622/Rei1/Reh1"/>
</dbReference>
<dbReference type="AlphaFoldDB" id="A0AAW0S4D5"/>
<keyword evidence="4" id="KW-1185">Reference proteome</keyword>
<gene>
    <name evidence="3" type="ORF">G3M48_007655</name>
</gene>
<comment type="caution">
    <text evidence="3">The sequence shown here is derived from an EMBL/GenBank/DDBJ whole genome shotgun (WGS) entry which is preliminary data.</text>
</comment>
<dbReference type="SUPFAM" id="SSF57667">
    <property type="entry name" value="beta-beta-alpha zinc fingers"/>
    <property type="match status" value="1"/>
</dbReference>
<organism evidence="3 4">
    <name type="scientific">Beauveria asiatica</name>
    <dbReference type="NCBI Taxonomy" id="1069075"/>
    <lineage>
        <taxon>Eukaryota</taxon>
        <taxon>Fungi</taxon>
        <taxon>Dikarya</taxon>
        <taxon>Ascomycota</taxon>
        <taxon>Pezizomycotina</taxon>
        <taxon>Sordariomycetes</taxon>
        <taxon>Hypocreomycetidae</taxon>
        <taxon>Hypocreales</taxon>
        <taxon>Cordycipitaceae</taxon>
        <taxon>Beauveria</taxon>
    </lineage>
</organism>
<protein>
    <recommendedName>
        <fullName evidence="2">ZN622/Rei1/Reh1 zinc finger C2H2-type domain-containing protein</fullName>
    </recommendedName>
</protein>
<evidence type="ECO:0000256" key="1">
    <source>
        <dbReference type="SAM" id="MobiDB-lite"/>
    </source>
</evidence>
<sequence>MESKAPSLCRVCDMSIASPSLWRQHAKSDWQYVSHPLAKEHAGEMQTHSVVSVYNLRVKVAEPGTIITPPSPSSSPRRQTSAASSHRSESEDDAGAESDYESRDLDCNTPAAVHFDPHQCLFCRTRSTSLHDSLQHMTKVHSFTIPCQEYLTVNVETVAAYMHLVIHGYHECIQCGCRRRTAEGIQHHMAAKGHCRFDITAGIEEFYNIPCQNYTTDAESLLLPSGRFLRNPTTACGPLLSRTPRPSTRRRRMALTALPSSKSAPRPHSPDCSDIDVKLSSDTQLSRLGRGDQQSLAHLRDYQVRSLVTTGARAVDGARRDSKHSELKLSKAGNVTLMGTFRADTSKRFRGPWG</sequence>
<dbReference type="GO" id="GO:0042273">
    <property type="term" value="P:ribosomal large subunit biogenesis"/>
    <property type="evidence" value="ECO:0007669"/>
    <property type="project" value="TreeGrafter"/>
</dbReference>
<accession>A0AAW0S4D5</accession>
<dbReference type="InterPro" id="IPR041661">
    <property type="entry name" value="ZN622/Rei1/Reh1_Znf-C2H2"/>
</dbReference>
<proteinExistence type="predicted"/>
<reference evidence="3 4" key="1">
    <citation type="submission" date="2020-02" db="EMBL/GenBank/DDBJ databases">
        <title>Comparative genomics of the hypocrealean fungal genus Beauvera.</title>
        <authorList>
            <person name="Showalter D.N."/>
            <person name="Bushley K.E."/>
            <person name="Rehner S.A."/>
        </authorList>
    </citation>
    <scope>NUCLEOTIDE SEQUENCE [LARGE SCALE GENOMIC DNA]</scope>
    <source>
        <strain evidence="3 4">ARSEF4384</strain>
    </source>
</reference>
<dbReference type="PANTHER" id="PTHR13182:SF8">
    <property type="entry name" value="CYTOPLASMIC 60S SUBUNIT BIOGENESIS FACTOR ZNF622"/>
    <property type="match status" value="1"/>
</dbReference>
<dbReference type="PANTHER" id="PTHR13182">
    <property type="entry name" value="ZINC FINGER PROTEIN 622"/>
    <property type="match status" value="1"/>
</dbReference>
<feature type="domain" description="ZN622/Rei1/Reh1 zinc finger C2H2-type" evidence="2">
    <location>
        <begin position="119"/>
        <end position="209"/>
    </location>
</feature>
<feature type="region of interest" description="Disordered" evidence="1">
    <location>
        <begin position="64"/>
        <end position="103"/>
    </location>
</feature>
<evidence type="ECO:0000313" key="4">
    <source>
        <dbReference type="Proteomes" id="UP001397290"/>
    </source>
</evidence>
<feature type="compositionally biased region" description="Low complexity" evidence="1">
    <location>
        <begin position="74"/>
        <end position="85"/>
    </location>
</feature>